<feature type="region of interest" description="Disordered" evidence="1">
    <location>
        <begin position="1"/>
        <end position="64"/>
    </location>
</feature>
<dbReference type="Gene3D" id="2.60.210.10">
    <property type="entry name" value="Apoptosis, Tumor Necrosis Factor Receptor Associated Protein 2, Chain A"/>
    <property type="match status" value="1"/>
</dbReference>
<sequence length="124" mass="13786">MAGTVCEEAGAGRSTEGNSSGQRCQSGELLAEWRSSEQVENGTPSTSPPYWDTDDDDDGGPKPSELFGKFTWKIENFSQINKRELRSDAFKVGGYKWYRAFAYCSFISPHSQPHFFVSLTISSL</sequence>
<evidence type="ECO:0000256" key="1">
    <source>
        <dbReference type="SAM" id="MobiDB-lite"/>
    </source>
</evidence>
<dbReference type="EMBL" id="JAPFFI010000024">
    <property type="protein sequence ID" value="KAJ6313269.1"/>
    <property type="molecule type" value="Genomic_DNA"/>
</dbReference>
<dbReference type="CDD" id="cd00121">
    <property type="entry name" value="MATH"/>
    <property type="match status" value="1"/>
</dbReference>
<protein>
    <recommendedName>
        <fullName evidence="2">MATH domain-containing protein</fullName>
    </recommendedName>
</protein>
<organism evidence="3 4">
    <name type="scientific">Salix suchowensis</name>
    <dbReference type="NCBI Taxonomy" id="1278906"/>
    <lineage>
        <taxon>Eukaryota</taxon>
        <taxon>Viridiplantae</taxon>
        <taxon>Streptophyta</taxon>
        <taxon>Embryophyta</taxon>
        <taxon>Tracheophyta</taxon>
        <taxon>Spermatophyta</taxon>
        <taxon>Magnoliopsida</taxon>
        <taxon>eudicotyledons</taxon>
        <taxon>Gunneridae</taxon>
        <taxon>Pentapetalae</taxon>
        <taxon>rosids</taxon>
        <taxon>fabids</taxon>
        <taxon>Malpighiales</taxon>
        <taxon>Salicaceae</taxon>
        <taxon>Saliceae</taxon>
        <taxon>Salix</taxon>
    </lineage>
</organism>
<keyword evidence="4" id="KW-1185">Reference proteome</keyword>
<comment type="caution">
    <text evidence="3">The sequence shown here is derived from an EMBL/GenBank/DDBJ whole genome shotgun (WGS) entry which is preliminary data.</text>
</comment>
<dbReference type="InterPro" id="IPR055327">
    <property type="entry name" value="TRAF1A/B"/>
</dbReference>
<evidence type="ECO:0000313" key="4">
    <source>
        <dbReference type="Proteomes" id="UP001141253"/>
    </source>
</evidence>
<accession>A0ABQ8ZYK5</accession>
<feature type="compositionally biased region" description="Polar residues" evidence="1">
    <location>
        <begin position="15"/>
        <end position="25"/>
    </location>
</feature>
<proteinExistence type="predicted"/>
<dbReference type="SUPFAM" id="SSF49599">
    <property type="entry name" value="TRAF domain-like"/>
    <property type="match status" value="1"/>
</dbReference>
<evidence type="ECO:0000313" key="3">
    <source>
        <dbReference type="EMBL" id="KAJ6313269.1"/>
    </source>
</evidence>
<dbReference type="PROSITE" id="PS50144">
    <property type="entry name" value="MATH"/>
    <property type="match status" value="1"/>
</dbReference>
<dbReference type="PANTHER" id="PTHR47477">
    <property type="entry name" value="TNF RECEPTOR-ASSOCIATED FACTOR HOMOLOG 1A"/>
    <property type="match status" value="1"/>
</dbReference>
<reference evidence="3" key="1">
    <citation type="submission" date="2022-10" db="EMBL/GenBank/DDBJ databases">
        <authorList>
            <person name="Hyden B.L."/>
            <person name="Feng K."/>
            <person name="Yates T."/>
            <person name="Jawdy S."/>
            <person name="Smart L.B."/>
            <person name="Muchero W."/>
        </authorList>
    </citation>
    <scope>NUCLEOTIDE SEQUENCE</scope>
    <source>
        <tissue evidence="3">Shoot tip</tissue>
    </source>
</reference>
<feature type="domain" description="MATH" evidence="2">
    <location>
        <begin position="67"/>
        <end position="124"/>
    </location>
</feature>
<gene>
    <name evidence="3" type="ORF">OIU77_014720</name>
</gene>
<dbReference type="InterPro" id="IPR002083">
    <property type="entry name" value="MATH/TRAF_dom"/>
</dbReference>
<dbReference type="PANTHER" id="PTHR47477:SF8">
    <property type="entry name" value="TNF RECEPTOR-ASSOCIATED FACTOR HOMOLOG 1A"/>
    <property type="match status" value="1"/>
</dbReference>
<name>A0ABQ8ZYK5_9ROSI</name>
<evidence type="ECO:0000259" key="2">
    <source>
        <dbReference type="PROSITE" id="PS50144"/>
    </source>
</evidence>
<dbReference type="Proteomes" id="UP001141253">
    <property type="component" value="Chromosome 10"/>
</dbReference>
<dbReference type="InterPro" id="IPR008974">
    <property type="entry name" value="TRAF-like"/>
</dbReference>
<reference evidence="3" key="2">
    <citation type="journal article" date="2023" name="Int. J. Mol. Sci.">
        <title>De Novo Assembly and Annotation of 11 Diverse Shrub Willow (Salix) Genomes Reveals Novel Gene Organization in Sex-Linked Regions.</title>
        <authorList>
            <person name="Hyden B."/>
            <person name="Feng K."/>
            <person name="Yates T.B."/>
            <person name="Jawdy S."/>
            <person name="Cereghino C."/>
            <person name="Smart L.B."/>
            <person name="Muchero W."/>
        </authorList>
    </citation>
    <scope>NUCLEOTIDE SEQUENCE</scope>
    <source>
        <tissue evidence="3">Shoot tip</tissue>
    </source>
</reference>